<feature type="non-terminal residue" evidence="1">
    <location>
        <position position="67"/>
    </location>
</feature>
<gene>
    <name evidence="1" type="ORF">OVN521_LOCUS44889</name>
</gene>
<keyword evidence="2" id="KW-1185">Reference proteome</keyword>
<evidence type="ECO:0000313" key="2">
    <source>
        <dbReference type="Proteomes" id="UP000663866"/>
    </source>
</evidence>
<proteinExistence type="predicted"/>
<dbReference type="AlphaFoldDB" id="A0A821BE91"/>
<organism evidence="1 2">
    <name type="scientific">Rotaria magnacalcarata</name>
    <dbReference type="NCBI Taxonomy" id="392030"/>
    <lineage>
        <taxon>Eukaryota</taxon>
        <taxon>Metazoa</taxon>
        <taxon>Spiralia</taxon>
        <taxon>Gnathifera</taxon>
        <taxon>Rotifera</taxon>
        <taxon>Eurotatoria</taxon>
        <taxon>Bdelloidea</taxon>
        <taxon>Philodinida</taxon>
        <taxon>Philodinidae</taxon>
        <taxon>Rotaria</taxon>
    </lineage>
</organism>
<name>A0A821BE91_9BILA</name>
<evidence type="ECO:0000313" key="1">
    <source>
        <dbReference type="EMBL" id="CAF4593745.1"/>
    </source>
</evidence>
<accession>A0A821BE91</accession>
<dbReference type="Proteomes" id="UP000663866">
    <property type="component" value="Unassembled WGS sequence"/>
</dbReference>
<comment type="caution">
    <text evidence="1">The sequence shown here is derived from an EMBL/GenBank/DDBJ whole genome shotgun (WGS) entry which is preliminary data.</text>
</comment>
<reference evidence="1" key="1">
    <citation type="submission" date="2021-02" db="EMBL/GenBank/DDBJ databases">
        <authorList>
            <person name="Nowell W R."/>
        </authorList>
    </citation>
    <scope>NUCLEOTIDE SEQUENCE</scope>
</reference>
<sequence>MNRLVDLTCTPFWTMPWLHQGTHLTYKNANTRIFGDNSRSICALVRAGPVNADNIVVSIGSSLNGDC</sequence>
<protein>
    <submittedName>
        <fullName evidence="1">Uncharacterized protein</fullName>
    </submittedName>
</protein>
<dbReference type="EMBL" id="CAJOBG010070901">
    <property type="protein sequence ID" value="CAF4593745.1"/>
    <property type="molecule type" value="Genomic_DNA"/>
</dbReference>